<dbReference type="EMBL" id="CBXV010000008">
    <property type="protein sequence ID" value="CDM66909.1"/>
    <property type="molecule type" value="Genomic_DNA"/>
</dbReference>
<evidence type="ECO:0000259" key="6">
    <source>
        <dbReference type="Pfam" id="PF04893"/>
    </source>
</evidence>
<gene>
    <name evidence="7" type="ORF">PYK22_02950</name>
</gene>
<dbReference type="InterPro" id="IPR006977">
    <property type="entry name" value="Yip1_dom"/>
</dbReference>
<evidence type="ECO:0000256" key="4">
    <source>
        <dbReference type="ARBA" id="ARBA00023136"/>
    </source>
</evidence>
<evidence type="ECO:0000313" key="7">
    <source>
        <dbReference type="EMBL" id="CDM66909.1"/>
    </source>
</evidence>
<feature type="transmembrane region" description="Helical" evidence="5">
    <location>
        <begin position="99"/>
        <end position="122"/>
    </location>
</feature>
<comment type="subcellular location">
    <subcellularLocation>
        <location evidence="1">Membrane</location>
        <topology evidence="1">Multi-pass membrane protein</topology>
    </subcellularLocation>
</comment>
<dbReference type="Pfam" id="PF04893">
    <property type="entry name" value="Yip1"/>
    <property type="match status" value="1"/>
</dbReference>
<dbReference type="GO" id="GO:0016020">
    <property type="term" value="C:membrane"/>
    <property type="evidence" value="ECO:0007669"/>
    <property type="project" value="UniProtKB-SubCell"/>
</dbReference>
<keyword evidence="8" id="KW-1185">Reference proteome</keyword>
<feature type="transmembrane region" description="Helical" evidence="5">
    <location>
        <begin position="225"/>
        <end position="248"/>
    </location>
</feature>
<evidence type="ECO:0000256" key="3">
    <source>
        <dbReference type="ARBA" id="ARBA00022989"/>
    </source>
</evidence>
<dbReference type="Proteomes" id="UP000031518">
    <property type="component" value="Unassembled WGS sequence"/>
</dbReference>
<reference evidence="7 8" key="2">
    <citation type="submission" date="2015-01" db="EMBL/GenBank/DDBJ databases">
        <title>Complete genome sequence of Pyrinomonas methylaliphatogenes type strain K22T.</title>
        <authorList>
            <person name="Lee K.C.Y."/>
            <person name="Power J.F."/>
            <person name="Dunfield P.F."/>
            <person name="Morgan X.C."/>
            <person name="Huttenhower C."/>
            <person name="Stott M.B."/>
        </authorList>
    </citation>
    <scope>NUCLEOTIDE SEQUENCE [LARGE SCALE GENOMIC DNA]</scope>
    <source>
        <strain evidence="7 8">K22</strain>
    </source>
</reference>
<reference evidence="7 8" key="1">
    <citation type="submission" date="2013-12" db="EMBL/GenBank/DDBJ databases">
        <authorList>
            <person name="Stott M."/>
        </authorList>
    </citation>
    <scope>NUCLEOTIDE SEQUENCE [LARGE SCALE GENOMIC DNA]</scope>
    <source>
        <strain evidence="7 8">K22</strain>
    </source>
</reference>
<keyword evidence="2 5" id="KW-0812">Transmembrane</keyword>
<feature type="domain" description="Yip1" evidence="6">
    <location>
        <begin position="22"/>
        <end position="240"/>
    </location>
</feature>
<dbReference type="AlphaFoldDB" id="A0A0B6X307"/>
<protein>
    <submittedName>
        <fullName evidence="7">Yip1 domain</fullName>
    </submittedName>
</protein>
<evidence type="ECO:0000256" key="2">
    <source>
        <dbReference type="ARBA" id="ARBA00022692"/>
    </source>
</evidence>
<feature type="transmembrane region" description="Helical" evidence="5">
    <location>
        <begin position="39"/>
        <end position="58"/>
    </location>
</feature>
<dbReference type="OrthoDB" id="6020040at2"/>
<dbReference type="STRING" id="454194.PYK22_02950"/>
<evidence type="ECO:0000256" key="1">
    <source>
        <dbReference type="ARBA" id="ARBA00004141"/>
    </source>
</evidence>
<evidence type="ECO:0000313" key="8">
    <source>
        <dbReference type="Proteomes" id="UP000031518"/>
    </source>
</evidence>
<evidence type="ECO:0000256" key="5">
    <source>
        <dbReference type="SAM" id="Phobius"/>
    </source>
</evidence>
<feature type="transmembrane region" description="Helical" evidence="5">
    <location>
        <begin position="192"/>
        <end position="213"/>
    </location>
</feature>
<organism evidence="7 8">
    <name type="scientific">Pyrinomonas methylaliphatogenes</name>
    <dbReference type="NCBI Taxonomy" id="454194"/>
    <lineage>
        <taxon>Bacteria</taxon>
        <taxon>Pseudomonadati</taxon>
        <taxon>Acidobacteriota</taxon>
        <taxon>Blastocatellia</taxon>
        <taxon>Blastocatellales</taxon>
        <taxon>Pyrinomonadaceae</taxon>
        <taxon>Pyrinomonas</taxon>
    </lineage>
</organism>
<proteinExistence type="predicted"/>
<name>A0A0B6X307_9BACT</name>
<dbReference type="RefSeq" id="WP_041978412.1">
    <property type="nucleotide sequence ID" value="NZ_CBXV010000008.1"/>
</dbReference>
<keyword evidence="4 5" id="KW-0472">Membrane</keyword>
<keyword evidence="3 5" id="KW-1133">Transmembrane helix</keyword>
<accession>A0A0B6X307</accession>
<sequence>MNESPNRPPEQTASAQETFTAIFFEPGRAFAALRERPRFLVATLIVMATFLVYNFLFTQRIGYENIARANVENSPQAASLSAEDRERAIEMQMRPTIRALGYVSVIISVALAFAIGSALYMLGAMAMGGALSYRQALSIWAYSSLPPALVKTIGDVILLFIQSPDQIDIVRSRGGLVHANLSLLVDISAHPVLGTLLGAIDLFAFYGLFLAATGMRQIARLSPPVAWMVVLIVWGLGVAVRLLIALLFNVPIA</sequence>